<gene>
    <name evidence="1" type="ORF">GALL_36890</name>
</gene>
<protein>
    <recommendedName>
        <fullName evidence="2">Lipoprotein</fullName>
    </recommendedName>
</protein>
<sequence length="70" mass="7964">MTRKYSGIATISIVCSLFSGCTSQQLYGTGQEYQRNQCLHITDKVESDRCLGKINTSYDDYKREKDTGTR</sequence>
<proteinExistence type="predicted"/>
<dbReference type="PROSITE" id="PS51257">
    <property type="entry name" value="PROKAR_LIPOPROTEIN"/>
    <property type="match status" value="1"/>
</dbReference>
<dbReference type="AlphaFoldDB" id="A0A1J5T3I2"/>
<organism evidence="1">
    <name type="scientific">mine drainage metagenome</name>
    <dbReference type="NCBI Taxonomy" id="410659"/>
    <lineage>
        <taxon>unclassified sequences</taxon>
        <taxon>metagenomes</taxon>
        <taxon>ecological metagenomes</taxon>
    </lineage>
</organism>
<name>A0A1J5T3I2_9ZZZZ</name>
<evidence type="ECO:0008006" key="2">
    <source>
        <dbReference type="Google" id="ProtNLM"/>
    </source>
</evidence>
<evidence type="ECO:0000313" key="1">
    <source>
        <dbReference type="EMBL" id="OIR15367.1"/>
    </source>
</evidence>
<reference evidence="1" key="1">
    <citation type="submission" date="2016-10" db="EMBL/GenBank/DDBJ databases">
        <title>Sequence of Gallionella enrichment culture.</title>
        <authorList>
            <person name="Poehlein A."/>
            <person name="Muehling M."/>
            <person name="Daniel R."/>
        </authorList>
    </citation>
    <scope>NUCLEOTIDE SEQUENCE</scope>
</reference>
<accession>A0A1J5T3I2</accession>
<comment type="caution">
    <text evidence="1">The sequence shown here is derived from an EMBL/GenBank/DDBJ whole genome shotgun (WGS) entry which is preliminary data.</text>
</comment>
<dbReference type="EMBL" id="MLJW01000009">
    <property type="protein sequence ID" value="OIR15367.1"/>
    <property type="molecule type" value="Genomic_DNA"/>
</dbReference>